<dbReference type="SUPFAM" id="SSF88713">
    <property type="entry name" value="Glycoside hydrolase/deacetylase"/>
    <property type="match status" value="1"/>
</dbReference>
<keyword evidence="2" id="KW-0119">Carbohydrate metabolism</keyword>
<feature type="domain" description="Alpha-amylase/4-alpha-glucanotransferase C-terminal" evidence="5">
    <location>
        <begin position="442"/>
        <end position="557"/>
    </location>
</feature>
<evidence type="ECO:0000259" key="5">
    <source>
        <dbReference type="Pfam" id="PF09095"/>
    </source>
</evidence>
<dbReference type="SUPFAM" id="SSF88688">
    <property type="entry name" value="Families 57/38 glycoside transferase middle domain"/>
    <property type="match status" value="1"/>
</dbReference>
<dbReference type="InterPro" id="IPR011013">
    <property type="entry name" value="Gal_mutarotase_sf_dom"/>
</dbReference>
<name>A0A2H0Y1C2_UNCSA</name>
<dbReference type="InterPro" id="IPR011330">
    <property type="entry name" value="Glyco_hydro/deAcase_b/a-brl"/>
</dbReference>
<dbReference type="Pfam" id="PF09095">
    <property type="entry name" value="AmyA-gluTrfs_C"/>
    <property type="match status" value="2"/>
</dbReference>
<dbReference type="EMBL" id="PEYM01000021">
    <property type="protein sequence ID" value="PIS31372.1"/>
    <property type="molecule type" value="Genomic_DNA"/>
</dbReference>
<dbReference type="GO" id="GO:0030246">
    <property type="term" value="F:carbohydrate binding"/>
    <property type="evidence" value="ECO:0007669"/>
    <property type="project" value="InterPro"/>
</dbReference>
<dbReference type="SUPFAM" id="SSF74650">
    <property type="entry name" value="Galactose mutarotase-like"/>
    <property type="match status" value="1"/>
</dbReference>
<dbReference type="GO" id="GO:0005975">
    <property type="term" value="P:carbohydrate metabolic process"/>
    <property type="evidence" value="ECO:0007669"/>
    <property type="project" value="InterPro"/>
</dbReference>
<dbReference type="Pfam" id="PF03065">
    <property type="entry name" value="Glyco_hydro_57"/>
    <property type="match status" value="1"/>
</dbReference>
<evidence type="ECO:0000259" key="3">
    <source>
        <dbReference type="Pfam" id="PF03065"/>
    </source>
</evidence>
<dbReference type="InterPro" id="IPR015178">
    <property type="entry name" value="A-amylase/a-glucTrfase_central"/>
</dbReference>
<comment type="caution">
    <text evidence="6">The sequence shown here is derived from an EMBL/GenBank/DDBJ whole genome shotgun (WGS) entry which is preliminary data.</text>
</comment>
<dbReference type="PANTHER" id="PTHR36306">
    <property type="entry name" value="ALPHA-AMYLASE-RELATED-RELATED"/>
    <property type="match status" value="1"/>
</dbReference>
<evidence type="ECO:0008006" key="8">
    <source>
        <dbReference type="Google" id="ProtNLM"/>
    </source>
</evidence>
<gene>
    <name evidence="6" type="ORF">COT42_01205</name>
</gene>
<dbReference type="InterPro" id="IPR004300">
    <property type="entry name" value="Glyco_hydro_57_N"/>
</dbReference>
<evidence type="ECO:0000256" key="2">
    <source>
        <dbReference type="ARBA" id="ARBA00023277"/>
    </source>
</evidence>
<dbReference type="Pfam" id="PF09094">
    <property type="entry name" value="AmyA-A_glucT_m"/>
    <property type="match status" value="1"/>
</dbReference>
<protein>
    <recommendedName>
        <fullName evidence="8">Glycoside hydrolase family 57 N-terminal domain-containing protein</fullName>
    </recommendedName>
</protein>
<dbReference type="AlphaFoldDB" id="A0A2H0Y1C2"/>
<feature type="domain" description="Alpha-amylase/4-alpha-glucanotransferase central" evidence="4">
    <location>
        <begin position="269"/>
        <end position="347"/>
    </location>
</feature>
<organism evidence="6 7">
    <name type="scientific">Candidatus Saganbacteria bacterium CG08_land_8_20_14_0_20_45_16</name>
    <dbReference type="NCBI Taxonomy" id="2014293"/>
    <lineage>
        <taxon>Bacteria</taxon>
        <taxon>Bacillati</taxon>
        <taxon>Saganbacteria</taxon>
    </lineage>
</organism>
<dbReference type="GO" id="GO:0003824">
    <property type="term" value="F:catalytic activity"/>
    <property type="evidence" value="ECO:0007669"/>
    <property type="project" value="InterPro"/>
</dbReference>
<proteinExistence type="inferred from homology"/>
<dbReference type="InterPro" id="IPR014718">
    <property type="entry name" value="GH-type_carb-bd"/>
</dbReference>
<feature type="domain" description="Alpha-amylase/4-alpha-glucanotransferase C-terminal" evidence="5">
    <location>
        <begin position="368"/>
        <end position="412"/>
    </location>
</feature>
<feature type="domain" description="Glycoside hydrolase family 57 N-terminal" evidence="3">
    <location>
        <begin position="11"/>
        <end position="229"/>
    </location>
</feature>
<dbReference type="Gene3D" id="2.70.98.10">
    <property type="match status" value="2"/>
</dbReference>
<dbReference type="PANTHER" id="PTHR36306:SF1">
    <property type="entry name" value="ALPHA-AMYLASE-RELATED"/>
    <property type="match status" value="1"/>
</dbReference>
<dbReference type="InterPro" id="IPR015179">
    <property type="entry name" value="A-amylase/a-glucTrfase_C"/>
</dbReference>
<evidence type="ECO:0000313" key="7">
    <source>
        <dbReference type="Proteomes" id="UP000231343"/>
    </source>
</evidence>
<dbReference type="Proteomes" id="UP000231343">
    <property type="component" value="Unassembled WGS sequence"/>
</dbReference>
<evidence type="ECO:0000313" key="6">
    <source>
        <dbReference type="EMBL" id="PIS31372.1"/>
    </source>
</evidence>
<accession>A0A2H0Y1C2</accession>
<comment type="similarity">
    <text evidence="1">Belongs to the glycosyl hydrolase 57 family.</text>
</comment>
<dbReference type="InterPro" id="IPR052046">
    <property type="entry name" value="GH57_Enzymes"/>
</dbReference>
<dbReference type="InterPro" id="IPR028995">
    <property type="entry name" value="Glyco_hydro_57/38_cen_sf"/>
</dbReference>
<reference evidence="6 7" key="1">
    <citation type="submission" date="2017-09" db="EMBL/GenBank/DDBJ databases">
        <title>Depth-based differentiation of microbial function through sediment-hosted aquifers and enrichment of novel symbionts in the deep terrestrial subsurface.</title>
        <authorList>
            <person name="Probst A.J."/>
            <person name="Ladd B."/>
            <person name="Jarett J.K."/>
            <person name="Geller-Mcgrath D.E."/>
            <person name="Sieber C.M."/>
            <person name="Emerson J.B."/>
            <person name="Anantharaman K."/>
            <person name="Thomas B.C."/>
            <person name="Malmstrom R."/>
            <person name="Stieglmeier M."/>
            <person name="Klingl A."/>
            <person name="Woyke T."/>
            <person name="Ryan C.M."/>
            <person name="Banfield J.F."/>
        </authorList>
    </citation>
    <scope>NUCLEOTIDE SEQUENCE [LARGE SCALE GENOMIC DNA]</scope>
    <source>
        <strain evidence="6">CG08_land_8_20_14_0_20_45_16</strain>
    </source>
</reference>
<evidence type="ECO:0000256" key="1">
    <source>
        <dbReference type="ARBA" id="ARBA00006821"/>
    </source>
</evidence>
<sequence>MFLMDKLQLLLCFHCHQPLGNFDWVFEESYQRSYQPLLQTISQHPRLKFSLHYSGLLYDWLASHQPDYLALLKKLVKRGQIELLSGGYYEPDFSLIPFEDKIGQLELLNNFIKQNFGRPPLGAILPGRACEAQLPKIFKKLALEYTLIDEDYFPQSSFLAPARPSFFTTEWEGETLFVFPIKRQLSESLGHQAPEELIASLKRINQAQPGSLIVLVTDAEKYNSPDYLTALFSLFAANTAWLDLTTFSLLLEEPSPFGLVYLPLDPKSHNFLMGCPAANNLHKKMLEVSSQLKTAAAAKSLFGKHEREQEISKARCHLYQGQGGTAYGKGIHHNHLRQAAYEQLILAGLELDKIKHGNRPFVELTVSDLDKDGQAEVVLANNVLSLYLSPKTGACFELDYKPKAVNLLSTLTLDPAPKSVCSFVDQLLPDDGRPYAFLPNRKTGEVGLRLEKTGQVNGQQIKLQKSLTLLANQSIVAIEYELSGELDGLSLGIEFNFNLKFVEPLPVVKLVDEAEGFTVLLELNQVAALTTYPVETVAHDGAKIYQGVKLLFCWQLAGTHWPLKINLRIE</sequence>
<evidence type="ECO:0000259" key="4">
    <source>
        <dbReference type="Pfam" id="PF09094"/>
    </source>
</evidence>
<dbReference type="Gene3D" id="3.20.110.20">
    <property type="match status" value="1"/>
</dbReference>